<gene>
    <name evidence="1" type="ORF">ABEG17_15030</name>
</gene>
<name>A0AAU7JRE7_9MICO</name>
<protein>
    <submittedName>
        <fullName evidence="1">Uncharacterized protein</fullName>
    </submittedName>
</protein>
<evidence type="ECO:0000313" key="1">
    <source>
        <dbReference type="EMBL" id="XBO42870.1"/>
    </source>
</evidence>
<organism evidence="1">
    <name type="scientific">Pedococcus sp. KACC 23699</name>
    <dbReference type="NCBI Taxonomy" id="3149228"/>
    <lineage>
        <taxon>Bacteria</taxon>
        <taxon>Bacillati</taxon>
        <taxon>Actinomycetota</taxon>
        <taxon>Actinomycetes</taxon>
        <taxon>Micrococcales</taxon>
        <taxon>Intrasporangiaceae</taxon>
        <taxon>Pedococcus</taxon>
    </lineage>
</organism>
<proteinExistence type="predicted"/>
<dbReference type="EMBL" id="CP157483">
    <property type="protein sequence ID" value="XBO42870.1"/>
    <property type="molecule type" value="Genomic_DNA"/>
</dbReference>
<dbReference type="AlphaFoldDB" id="A0AAU7JRE7"/>
<reference evidence="1" key="1">
    <citation type="submission" date="2024-05" db="EMBL/GenBank/DDBJ databases">
        <authorList>
            <person name="Kim S."/>
            <person name="Heo J."/>
            <person name="Choi H."/>
            <person name="Choi Y."/>
            <person name="Kwon S.-W."/>
            <person name="Kim Y."/>
        </authorList>
    </citation>
    <scope>NUCLEOTIDE SEQUENCE</scope>
    <source>
        <strain evidence="1">KACC 23699</strain>
    </source>
</reference>
<dbReference type="RefSeq" id="WP_406830294.1">
    <property type="nucleotide sequence ID" value="NZ_CP157483.1"/>
</dbReference>
<accession>A0AAU7JRE7</accession>
<sequence>MDNDRTTSEPRADRARVGTAEHTALVAASADLLSHRMLAVRLVGALDAELQGLGTEETWLTS</sequence>